<sequence length="181" mass="19435">MQNKEMLVGVIFLVVGIAYFALAFTIPSYDAYGGSSVVDSSFLPKVVGVLLILLSVLQLVFASRTSKSAPAAEAPAAPAETADENGEFKVEDWDDDAANRNADTKALVAIFLILIVYMALMSVLGFMISSALFLFATMMLLTPKQKRKLPVIIILSVVVAVGVYYLFVYGLDMVLPTGIIG</sequence>
<dbReference type="EMBL" id="JACSNX010000013">
    <property type="protein sequence ID" value="MBM6851567.1"/>
    <property type="molecule type" value="Genomic_DNA"/>
</dbReference>
<feature type="domain" description="DUF1468" evidence="2">
    <location>
        <begin position="7"/>
        <end position="176"/>
    </location>
</feature>
<keyword evidence="4" id="KW-1185">Reference proteome</keyword>
<evidence type="ECO:0000259" key="2">
    <source>
        <dbReference type="Pfam" id="PF07331"/>
    </source>
</evidence>
<feature type="transmembrane region" description="Helical" evidence="1">
    <location>
        <begin position="6"/>
        <end position="30"/>
    </location>
</feature>
<organism evidence="3 4">
    <name type="scientific">Oscillibacter valericigenes</name>
    <dbReference type="NCBI Taxonomy" id="351091"/>
    <lineage>
        <taxon>Bacteria</taxon>
        <taxon>Bacillati</taxon>
        <taxon>Bacillota</taxon>
        <taxon>Clostridia</taxon>
        <taxon>Eubacteriales</taxon>
        <taxon>Oscillospiraceae</taxon>
        <taxon>Oscillibacter</taxon>
    </lineage>
</organism>
<keyword evidence="1" id="KW-0472">Membrane</keyword>
<accession>A0ABS2FVA5</accession>
<comment type="caution">
    <text evidence="3">The sequence shown here is derived from an EMBL/GenBank/DDBJ whole genome shotgun (WGS) entry which is preliminary data.</text>
</comment>
<evidence type="ECO:0000256" key="1">
    <source>
        <dbReference type="SAM" id="Phobius"/>
    </source>
</evidence>
<feature type="transmembrane region" description="Helical" evidence="1">
    <location>
        <begin position="106"/>
        <end position="137"/>
    </location>
</feature>
<dbReference type="Pfam" id="PF07331">
    <property type="entry name" value="TctB"/>
    <property type="match status" value="1"/>
</dbReference>
<dbReference type="RefSeq" id="WP_204804468.1">
    <property type="nucleotide sequence ID" value="NZ_JACSNX010000013.1"/>
</dbReference>
<proteinExistence type="predicted"/>
<dbReference type="InterPro" id="IPR009936">
    <property type="entry name" value="DUF1468"/>
</dbReference>
<feature type="transmembrane region" description="Helical" evidence="1">
    <location>
        <begin position="149"/>
        <end position="167"/>
    </location>
</feature>
<name>A0ABS2FVA5_9FIRM</name>
<dbReference type="Proteomes" id="UP000719500">
    <property type="component" value="Unassembled WGS sequence"/>
</dbReference>
<gene>
    <name evidence="3" type="ORF">H9X91_08980</name>
</gene>
<reference evidence="3 4" key="1">
    <citation type="journal article" date="2021" name="Sci. Rep.">
        <title>The distribution of antibiotic resistance genes in chicken gut microbiota commensals.</title>
        <authorList>
            <person name="Juricova H."/>
            <person name="Matiasovicova J."/>
            <person name="Kubasova T."/>
            <person name="Cejkova D."/>
            <person name="Rychlik I."/>
        </authorList>
    </citation>
    <scope>NUCLEOTIDE SEQUENCE [LARGE SCALE GENOMIC DNA]</scope>
    <source>
        <strain evidence="3 4">An411</strain>
    </source>
</reference>
<protein>
    <submittedName>
        <fullName evidence="3">Tripartite tricarboxylate transporter TctB family protein</fullName>
    </submittedName>
</protein>
<keyword evidence="1" id="KW-0812">Transmembrane</keyword>
<feature type="transmembrane region" description="Helical" evidence="1">
    <location>
        <begin position="42"/>
        <end position="61"/>
    </location>
</feature>
<keyword evidence="1" id="KW-1133">Transmembrane helix</keyword>
<evidence type="ECO:0000313" key="4">
    <source>
        <dbReference type="Proteomes" id="UP000719500"/>
    </source>
</evidence>
<evidence type="ECO:0000313" key="3">
    <source>
        <dbReference type="EMBL" id="MBM6851567.1"/>
    </source>
</evidence>